<dbReference type="SUPFAM" id="SSF48403">
    <property type="entry name" value="Ankyrin repeat"/>
    <property type="match status" value="1"/>
</dbReference>
<dbReference type="PROSITE" id="PS50088">
    <property type="entry name" value="ANK_REPEAT"/>
    <property type="match status" value="1"/>
</dbReference>
<dbReference type="EMBL" id="MN448274">
    <property type="protein sequence ID" value="QFG73896.1"/>
    <property type="molecule type" value="Genomic_DNA"/>
</dbReference>
<dbReference type="Gene3D" id="1.25.40.20">
    <property type="entry name" value="Ankyrin repeat-containing domain"/>
    <property type="match status" value="1"/>
</dbReference>
<dbReference type="InterPro" id="IPR036770">
    <property type="entry name" value="Ankyrin_rpt-contain_sf"/>
</dbReference>
<proteinExistence type="predicted"/>
<organism evidence="3">
    <name type="scientific">Megaviridae environmental sample</name>
    <dbReference type="NCBI Taxonomy" id="1737588"/>
    <lineage>
        <taxon>Viruses</taxon>
        <taxon>Varidnaviria</taxon>
        <taxon>Bamfordvirae</taxon>
        <taxon>Nucleocytoviricota</taxon>
        <taxon>Megaviricetes</taxon>
        <taxon>Imitervirales</taxon>
        <taxon>Mimiviridae</taxon>
        <taxon>environmental samples</taxon>
    </lineage>
</organism>
<accession>A0A5J6VI80</accession>
<dbReference type="PANTHER" id="PTHR24134:SF9">
    <property type="entry name" value="ANKYRIN REPEAT AND SOCS BOX PROTEIN 8"/>
    <property type="match status" value="1"/>
</dbReference>
<name>A0A5J6VI80_9VIRU</name>
<evidence type="ECO:0000256" key="1">
    <source>
        <dbReference type="ARBA" id="ARBA00022737"/>
    </source>
</evidence>
<reference evidence="3" key="1">
    <citation type="journal article" date="2019" name="Philos. Trans. R. Soc. Lond., B, Biol. Sci.">
        <title>Targeted metagenomic recovery of four divergent viruses reveals shared and distinctive characteristics of giant viruses of marine eukaryotes.</title>
        <authorList>
            <person name="Needham D.M."/>
            <person name="Poirier C."/>
            <person name="Hehenberger E."/>
            <person name="Jimenez V."/>
            <person name="Swalwell J.E."/>
            <person name="Santoro A.E."/>
            <person name="Worden A.Z."/>
        </authorList>
    </citation>
    <scope>NUCLEOTIDE SEQUENCE</scope>
    <source>
        <strain evidence="3">OPacV-662</strain>
    </source>
</reference>
<sequence length="380" mass="43766">MDELKEILGEPSYDITLGMIITWIKQRIAFVSPKERPRILKAIIKLGYTQAIPTVLAHIDDCSCMWEYIAGSNNINMMEHMFALNMHIRHPPKNNIHILVAFTARFQPFICRMYNEFSDSYNVDFGHLCAYNSCYEVLSHLYKCGIKPIITKKDLLLMLGDNKLPADILDTILKQYASYKDVSQVAFLSSSIFERLINILMEKTNSDIMHIVNKQNDNGNTALHMICICGVHGMHHIKCLLKCGANPNIRNNMGETPLHIFTQNHQDLNTRDDALTIVKMLVRGGCNPLALDNNQCSALEYVSILPSPSQRYLQDQANDEYRQIVKIALWIRDKLRGYKMRVCAFIAFHVREWWWNPDNPCTVKLRRAAFESNKVNTWIG</sequence>
<evidence type="ECO:0000313" key="3">
    <source>
        <dbReference type="EMBL" id="QFG73896.1"/>
    </source>
</evidence>
<evidence type="ECO:0000256" key="2">
    <source>
        <dbReference type="ARBA" id="ARBA00023043"/>
    </source>
</evidence>
<keyword evidence="2" id="KW-0040">ANK repeat</keyword>
<dbReference type="Pfam" id="PF12796">
    <property type="entry name" value="Ank_2"/>
    <property type="match status" value="1"/>
</dbReference>
<protein>
    <submittedName>
        <fullName evidence="3">Uncharacterized protein</fullName>
    </submittedName>
</protein>
<dbReference type="InterPro" id="IPR002110">
    <property type="entry name" value="Ankyrin_rpt"/>
</dbReference>
<dbReference type="PANTHER" id="PTHR24134">
    <property type="entry name" value="ANKYRIN REPEAT-CONTAINING PROTEIN DDB_G0279043"/>
    <property type="match status" value="1"/>
</dbReference>
<keyword evidence="1" id="KW-0677">Repeat</keyword>
<dbReference type="SMART" id="SM00248">
    <property type="entry name" value="ANK"/>
    <property type="match status" value="3"/>
</dbReference>